<dbReference type="InterPro" id="IPR021719">
    <property type="entry name" value="Prot_inh_I78"/>
</dbReference>
<gene>
    <name evidence="2" type="ORF">EDC50_2024</name>
</gene>
<dbReference type="PANTHER" id="PTHR39600:SF1">
    <property type="entry name" value="PEPTIDASE INHIBITOR I78 FAMILY PROTEIN"/>
    <property type="match status" value="1"/>
</dbReference>
<evidence type="ECO:0000256" key="1">
    <source>
        <dbReference type="SAM" id="SignalP"/>
    </source>
</evidence>
<dbReference type="PANTHER" id="PTHR39600">
    <property type="entry name" value="PEPTIDASE INHIBITOR I78 FAMILY PROTEIN"/>
    <property type="match status" value="1"/>
</dbReference>
<dbReference type="EMBL" id="RKQN01000002">
    <property type="protein sequence ID" value="RPE80192.1"/>
    <property type="molecule type" value="Genomic_DNA"/>
</dbReference>
<evidence type="ECO:0000313" key="2">
    <source>
        <dbReference type="EMBL" id="RPE80192.1"/>
    </source>
</evidence>
<dbReference type="Proteomes" id="UP000269708">
    <property type="component" value="Unassembled WGS sequence"/>
</dbReference>
<dbReference type="AlphaFoldDB" id="A0A3N4VB31"/>
<dbReference type="Gene3D" id="3.30.10.10">
    <property type="entry name" value="Trypsin Inhibitor V, subunit A"/>
    <property type="match status" value="1"/>
</dbReference>
<name>A0A3N4VB31_9GAMM</name>
<accession>A0A3N4VB31</accession>
<keyword evidence="3" id="KW-1185">Reference proteome</keyword>
<reference evidence="2 3" key="1">
    <citation type="submission" date="2018-11" db="EMBL/GenBank/DDBJ databases">
        <title>Genomic Encyclopedia of Type Strains, Phase IV (KMG-IV): sequencing the most valuable type-strain genomes for metagenomic binning, comparative biology and taxonomic classification.</title>
        <authorList>
            <person name="Goeker M."/>
        </authorList>
    </citation>
    <scope>NUCLEOTIDE SEQUENCE [LARGE SCALE GENOMIC DNA]</scope>
    <source>
        <strain evidence="2 3">DSM 25623</strain>
    </source>
</reference>
<proteinExistence type="predicted"/>
<dbReference type="Pfam" id="PF11720">
    <property type="entry name" value="Inhibitor_I78"/>
    <property type="match status" value="1"/>
</dbReference>
<feature type="signal peptide" evidence="1">
    <location>
        <begin position="1"/>
        <end position="22"/>
    </location>
</feature>
<dbReference type="RefSeq" id="WP_123770336.1">
    <property type="nucleotide sequence ID" value="NZ_RKQN01000002.1"/>
</dbReference>
<keyword evidence="1" id="KW-0732">Signal</keyword>
<dbReference type="OrthoDB" id="6049927at2"/>
<sequence>MLAIRSLFASTLSLVLFGCASAPPPTADARPPSGVCNAEGARWAIGQGVNDEVVNRILRDTGSRDARVLRPGQPATMDYREDRINVDVNDRGAITGLRCG</sequence>
<dbReference type="PROSITE" id="PS51257">
    <property type="entry name" value="PROKAR_LIPOPROTEIN"/>
    <property type="match status" value="1"/>
</dbReference>
<organism evidence="2 3">
    <name type="scientific">Vulcaniibacterium tengchongense</name>
    <dbReference type="NCBI Taxonomy" id="1273429"/>
    <lineage>
        <taxon>Bacteria</taxon>
        <taxon>Pseudomonadati</taxon>
        <taxon>Pseudomonadota</taxon>
        <taxon>Gammaproteobacteria</taxon>
        <taxon>Lysobacterales</taxon>
        <taxon>Lysobacteraceae</taxon>
        <taxon>Vulcaniibacterium</taxon>
    </lineage>
</organism>
<feature type="chain" id="PRO_5018265025" evidence="1">
    <location>
        <begin position="23"/>
        <end position="100"/>
    </location>
</feature>
<protein>
    <submittedName>
        <fullName evidence="2">Peptidase inhibitor I78 family protein</fullName>
    </submittedName>
</protein>
<comment type="caution">
    <text evidence="2">The sequence shown here is derived from an EMBL/GenBank/DDBJ whole genome shotgun (WGS) entry which is preliminary data.</text>
</comment>
<evidence type="ECO:0000313" key="3">
    <source>
        <dbReference type="Proteomes" id="UP000269708"/>
    </source>
</evidence>